<evidence type="ECO:0000256" key="1">
    <source>
        <dbReference type="SAM" id="Coils"/>
    </source>
</evidence>
<reference evidence="3 4" key="1">
    <citation type="submission" date="2019-03" db="EMBL/GenBank/DDBJ databases">
        <title>Genomic Encyclopedia of Type Strains, Phase IV (KMG-IV): sequencing the most valuable type-strain genomes for metagenomic binning, comparative biology and taxonomic classification.</title>
        <authorList>
            <person name="Goeker M."/>
        </authorList>
    </citation>
    <scope>NUCLEOTIDE SEQUENCE [LARGE SCALE GENOMIC DNA]</scope>
    <source>
        <strain evidence="3 4">DSM 103923</strain>
    </source>
</reference>
<keyword evidence="2" id="KW-1133">Transmembrane helix</keyword>
<keyword evidence="1" id="KW-0175">Coiled coil</keyword>
<feature type="transmembrane region" description="Helical" evidence="2">
    <location>
        <begin position="751"/>
        <end position="772"/>
    </location>
</feature>
<comment type="caution">
    <text evidence="3">The sequence shown here is derived from an EMBL/GenBank/DDBJ whole genome shotgun (WGS) entry which is preliminary data.</text>
</comment>
<keyword evidence="2" id="KW-0472">Membrane</keyword>
<feature type="coiled-coil region" evidence="1">
    <location>
        <begin position="542"/>
        <end position="569"/>
    </location>
</feature>
<gene>
    <name evidence="3" type="ORF">EDC61_11178</name>
</gene>
<dbReference type="EMBL" id="SLZY01000011">
    <property type="protein sequence ID" value="TCS71199.1"/>
    <property type="molecule type" value="Genomic_DNA"/>
</dbReference>
<protein>
    <submittedName>
        <fullName evidence="3">Uncharacterized protein</fullName>
    </submittedName>
</protein>
<evidence type="ECO:0000256" key="2">
    <source>
        <dbReference type="SAM" id="Phobius"/>
    </source>
</evidence>
<dbReference type="RefSeq" id="WP_126461600.1">
    <property type="nucleotide sequence ID" value="NZ_AP018721.1"/>
</dbReference>
<dbReference type="Proteomes" id="UP000295135">
    <property type="component" value="Unassembled WGS sequence"/>
</dbReference>
<sequence>MASNRAQILISAVDQTKTAFDSIKRGLGGLTDTAKSVNGVLANLGVGVSLAGIGAMIKSSIDSADALDEMAQRTGIAVESLSLLVPAAELSAVSTEKFEAGLKKLATGMLEAATGSEASAQNFEALGVAVQNQDGTLRDSEQVLLDLADRFQAMPDGAEKAALAVDIFGKAGAEMIPFLNQGREGIGALKQEAAELGLQLSADTAAQAGNFNDALDKLKLATQSIGNQIIASLLPALNDMAGGMVESAKQGGTLRAILDGVVLVLKTLALGAATVGKAFVALGEAIGAGVAAAVEALKGNTDGAKAIIADLKGNLVKRLDELASFRDSLFDPKPIEVKAPKIQADPELLQRLTKPKAVKPAQDTTGAQTTLIKAQLDAEFALLKDGLTRQQAALDAALEDRLISVRDYYTQKTAIEQREIDAEIARRQQELARSQAMVRSSTSENERLRAKAEVAKAEADLITLNNRRTDIEQANARKAAQAERELADALAQAREELAQITGTATDADRQAAIARSYRDLRARLAAESDADGVSLVDRLINVKAAQANLAALEAQWRQVTERLRNAQEAIQTQQQAGLLTEAQARRQIVALQLQSATEMERLLPTMQQAAQAIGPDAVIRVQAWRNELDRTKLTVDEMAPLWNRIGESFGGALNGMITGAQTWRSALASIFQQVADAFLQQIVIQPFQQWIAMQARMLALKLGFIQQEQTVDAAASAAKVAQKSAETTAVVSMDAAKAGAGAAASQASIPIVGPGLAIAAMVAMVAAVMALLGNVKKFAAGGLVSGPGSATSDSIPARLSAGEYVVRAAAVRQVGVAFLDSINGLSAGPRFKGGELAFAAGGLVPDVKVPPAQPQMNQAVRIVNAVDPGVTHDHLQSPAGEKVIVNIIGRNARAIRAALQG</sequence>
<evidence type="ECO:0000313" key="4">
    <source>
        <dbReference type="Proteomes" id="UP000295135"/>
    </source>
</evidence>
<proteinExistence type="predicted"/>
<organism evidence="3 4">
    <name type="scientific">Sulfuritortus calidifontis</name>
    <dbReference type="NCBI Taxonomy" id="1914471"/>
    <lineage>
        <taxon>Bacteria</taxon>
        <taxon>Pseudomonadati</taxon>
        <taxon>Pseudomonadota</taxon>
        <taxon>Betaproteobacteria</taxon>
        <taxon>Nitrosomonadales</taxon>
        <taxon>Thiobacillaceae</taxon>
        <taxon>Sulfuritortus</taxon>
    </lineage>
</organism>
<keyword evidence="2" id="KW-0812">Transmembrane</keyword>
<keyword evidence="4" id="KW-1185">Reference proteome</keyword>
<accession>A0A4R3JU70</accession>
<name>A0A4R3JU70_9PROT</name>
<dbReference type="AlphaFoldDB" id="A0A4R3JU70"/>
<dbReference type="OrthoDB" id="8566358at2"/>
<feature type="coiled-coil region" evidence="1">
    <location>
        <begin position="438"/>
        <end position="510"/>
    </location>
</feature>
<evidence type="ECO:0000313" key="3">
    <source>
        <dbReference type="EMBL" id="TCS71199.1"/>
    </source>
</evidence>